<proteinExistence type="predicted"/>
<protein>
    <submittedName>
        <fullName evidence="1">Uncharacterized protein</fullName>
    </submittedName>
</protein>
<accession>A0A9P6NC31</accession>
<evidence type="ECO:0000313" key="1">
    <source>
        <dbReference type="EMBL" id="KAG0143369.1"/>
    </source>
</evidence>
<evidence type="ECO:0000313" key="2">
    <source>
        <dbReference type="Proteomes" id="UP000886653"/>
    </source>
</evidence>
<comment type="caution">
    <text evidence="1">The sequence shown here is derived from an EMBL/GenBank/DDBJ whole genome shotgun (WGS) entry which is preliminary data.</text>
</comment>
<keyword evidence="2" id="KW-1185">Reference proteome</keyword>
<dbReference type="AlphaFoldDB" id="A0A9P6NC31"/>
<reference evidence="1" key="1">
    <citation type="submission" date="2013-11" db="EMBL/GenBank/DDBJ databases">
        <title>Genome sequence of the fusiform rust pathogen reveals effectors for host alternation and coevolution with pine.</title>
        <authorList>
            <consortium name="DOE Joint Genome Institute"/>
            <person name="Smith K."/>
            <person name="Pendleton A."/>
            <person name="Kubisiak T."/>
            <person name="Anderson C."/>
            <person name="Salamov A."/>
            <person name="Aerts A."/>
            <person name="Riley R."/>
            <person name="Clum A."/>
            <person name="Lindquist E."/>
            <person name="Ence D."/>
            <person name="Campbell M."/>
            <person name="Kronenberg Z."/>
            <person name="Feau N."/>
            <person name="Dhillon B."/>
            <person name="Hamelin R."/>
            <person name="Burleigh J."/>
            <person name="Smith J."/>
            <person name="Yandell M."/>
            <person name="Nelson C."/>
            <person name="Grigoriev I."/>
            <person name="Davis J."/>
        </authorList>
    </citation>
    <scope>NUCLEOTIDE SEQUENCE</scope>
    <source>
        <strain evidence="1">G11</strain>
    </source>
</reference>
<organism evidence="1 2">
    <name type="scientific">Cronartium quercuum f. sp. fusiforme G11</name>
    <dbReference type="NCBI Taxonomy" id="708437"/>
    <lineage>
        <taxon>Eukaryota</taxon>
        <taxon>Fungi</taxon>
        <taxon>Dikarya</taxon>
        <taxon>Basidiomycota</taxon>
        <taxon>Pucciniomycotina</taxon>
        <taxon>Pucciniomycetes</taxon>
        <taxon>Pucciniales</taxon>
        <taxon>Coleosporiaceae</taxon>
        <taxon>Cronartium</taxon>
    </lineage>
</organism>
<dbReference type="Proteomes" id="UP000886653">
    <property type="component" value="Unassembled WGS sequence"/>
</dbReference>
<sequence>MPDDEKIEELREQFSGVSFAAQQASLEWIVSARYDSNKTTIDGHLNEIKINANGISGYQHEL</sequence>
<gene>
    <name evidence="1" type="ORF">CROQUDRAFT_96407</name>
</gene>
<name>A0A9P6NC31_9BASI</name>
<dbReference type="EMBL" id="MU167321">
    <property type="protein sequence ID" value="KAG0143369.1"/>
    <property type="molecule type" value="Genomic_DNA"/>
</dbReference>